<accession>A0ABD0K2S9</accession>
<keyword evidence="2" id="KW-0862">Zinc</keyword>
<dbReference type="SMART" id="SM00184">
    <property type="entry name" value="RING"/>
    <property type="match status" value="1"/>
</dbReference>
<keyword evidence="4" id="KW-1133">Transmembrane helix</keyword>
<evidence type="ECO:0000313" key="7">
    <source>
        <dbReference type="Proteomes" id="UP001519460"/>
    </source>
</evidence>
<dbReference type="InterPro" id="IPR042494">
    <property type="entry name" value="RNF103"/>
</dbReference>
<dbReference type="PANTHER" id="PTHR15302">
    <property type="entry name" value="E3 UBIQUITIN-PROTEIN LIGASE RNF103"/>
    <property type="match status" value="1"/>
</dbReference>
<evidence type="ECO:0000256" key="3">
    <source>
        <dbReference type="PROSITE-ProRule" id="PRU00175"/>
    </source>
</evidence>
<proteinExistence type="predicted"/>
<gene>
    <name evidence="6" type="ORF">BaRGS_00027543</name>
</gene>
<dbReference type="GO" id="GO:0008270">
    <property type="term" value="F:zinc ion binding"/>
    <property type="evidence" value="ECO:0007669"/>
    <property type="project" value="UniProtKB-KW"/>
</dbReference>
<keyword evidence="1 3" id="KW-0479">Metal-binding</keyword>
<feature type="transmembrane region" description="Helical" evidence="4">
    <location>
        <begin position="176"/>
        <end position="194"/>
    </location>
</feature>
<keyword evidence="4" id="KW-0812">Transmembrane</keyword>
<evidence type="ECO:0000256" key="1">
    <source>
        <dbReference type="ARBA" id="ARBA00022771"/>
    </source>
</evidence>
<dbReference type="Pfam" id="PF13639">
    <property type="entry name" value="zf-RING_2"/>
    <property type="match status" value="1"/>
</dbReference>
<feature type="transmembrane region" description="Helical" evidence="4">
    <location>
        <begin position="262"/>
        <end position="279"/>
    </location>
</feature>
<evidence type="ECO:0000256" key="2">
    <source>
        <dbReference type="ARBA" id="ARBA00022833"/>
    </source>
</evidence>
<dbReference type="EMBL" id="JACVVK020000265">
    <property type="protein sequence ID" value="KAK7481283.1"/>
    <property type="molecule type" value="Genomic_DNA"/>
</dbReference>
<keyword evidence="7" id="KW-1185">Reference proteome</keyword>
<feature type="transmembrane region" description="Helical" evidence="4">
    <location>
        <begin position="206"/>
        <end position="225"/>
    </location>
</feature>
<evidence type="ECO:0000313" key="6">
    <source>
        <dbReference type="EMBL" id="KAK7481283.1"/>
    </source>
</evidence>
<sequence length="348" mass="39979">WCQQRKWRNRGLLLALSQGQHRKVSIYEYTYLYRGEFAKASIKAWIRQTLRKKFDYVKDMQHVKTKWLNIKNADGKLEYVARAVFAVRQDTLPIQFFARGVQCSPEVKFGIMKNSLGPFVELIKDQSWPWQTDFSLPFLLLVTEEGTYVYGQNPGECFECSCIETFLGPWHPSFPYVAYALFVLTVLLALFEVFFVDNFSAALCQVLWSASLNIFIFFVLLGLLLDGKSYPHSLEENIHRIIDSVGLRVIRMDFIFFRQHPYVFAFLSLAAFGLLPTVARRLKVLPPKPNTFQLAQSNFNAPCGICLDDMTTGQHLCSLPCGHTFHGNCTQGWRRGGGSTCPFCRINF</sequence>
<comment type="caution">
    <text evidence="6">The sequence shown here is derived from an EMBL/GenBank/DDBJ whole genome shotgun (WGS) entry which is preliminary data.</text>
</comment>
<protein>
    <recommendedName>
        <fullName evidence="5">RING-type domain-containing protein</fullName>
    </recommendedName>
</protein>
<dbReference type="InterPro" id="IPR013083">
    <property type="entry name" value="Znf_RING/FYVE/PHD"/>
</dbReference>
<dbReference type="InterPro" id="IPR001841">
    <property type="entry name" value="Znf_RING"/>
</dbReference>
<dbReference type="Proteomes" id="UP001519460">
    <property type="component" value="Unassembled WGS sequence"/>
</dbReference>
<dbReference type="PANTHER" id="PTHR15302:SF0">
    <property type="entry name" value="E3 UBIQUITIN-PROTEIN LIGASE RNF103"/>
    <property type="match status" value="1"/>
</dbReference>
<keyword evidence="4" id="KW-0472">Membrane</keyword>
<feature type="non-terminal residue" evidence="6">
    <location>
        <position position="1"/>
    </location>
</feature>
<evidence type="ECO:0000259" key="5">
    <source>
        <dbReference type="PROSITE" id="PS50089"/>
    </source>
</evidence>
<dbReference type="PROSITE" id="PS50089">
    <property type="entry name" value="ZF_RING_2"/>
    <property type="match status" value="1"/>
</dbReference>
<organism evidence="6 7">
    <name type="scientific">Batillaria attramentaria</name>
    <dbReference type="NCBI Taxonomy" id="370345"/>
    <lineage>
        <taxon>Eukaryota</taxon>
        <taxon>Metazoa</taxon>
        <taxon>Spiralia</taxon>
        <taxon>Lophotrochozoa</taxon>
        <taxon>Mollusca</taxon>
        <taxon>Gastropoda</taxon>
        <taxon>Caenogastropoda</taxon>
        <taxon>Sorbeoconcha</taxon>
        <taxon>Cerithioidea</taxon>
        <taxon>Batillariidae</taxon>
        <taxon>Batillaria</taxon>
    </lineage>
</organism>
<feature type="domain" description="RING-type" evidence="5">
    <location>
        <begin position="303"/>
        <end position="345"/>
    </location>
</feature>
<dbReference type="SUPFAM" id="SSF57850">
    <property type="entry name" value="RING/U-box"/>
    <property type="match status" value="1"/>
</dbReference>
<dbReference type="Gene3D" id="3.30.40.10">
    <property type="entry name" value="Zinc/RING finger domain, C3HC4 (zinc finger)"/>
    <property type="match status" value="1"/>
</dbReference>
<reference evidence="6 7" key="1">
    <citation type="journal article" date="2023" name="Sci. Data">
        <title>Genome assembly of the Korean intertidal mud-creeper Batillaria attramentaria.</title>
        <authorList>
            <person name="Patra A.K."/>
            <person name="Ho P.T."/>
            <person name="Jun S."/>
            <person name="Lee S.J."/>
            <person name="Kim Y."/>
            <person name="Won Y.J."/>
        </authorList>
    </citation>
    <scope>NUCLEOTIDE SEQUENCE [LARGE SCALE GENOMIC DNA]</scope>
    <source>
        <strain evidence="6">Wonlab-2016</strain>
    </source>
</reference>
<name>A0ABD0K2S9_9CAEN</name>
<keyword evidence="1 3" id="KW-0863">Zinc-finger</keyword>
<dbReference type="AlphaFoldDB" id="A0ABD0K2S9"/>
<evidence type="ECO:0000256" key="4">
    <source>
        <dbReference type="SAM" id="Phobius"/>
    </source>
</evidence>